<proteinExistence type="predicted"/>
<accession>A0ABU9H1K7</accession>
<name>A0ABU9H1K7_9GAMM</name>
<dbReference type="EMBL" id="JBAKAW010000009">
    <property type="protein sequence ID" value="MEL0655566.1"/>
    <property type="molecule type" value="Genomic_DNA"/>
</dbReference>
<dbReference type="RefSeq" id="WP_341602744.1">
    <property type="nucleotide sequence ID" value="NZ_JBAKAW010000009.1"/>
</dbReference>
<gene>
    <name evidence="1" type="ORF">V6257_11030</name>
</gene>
<organism evidence="1 2">
    <name type="scientific">Pseudoalteromonas issachenkonii</name>
    <dbReference type="NCBI Taxonomy" id="152297"/>
    <lineage>
        <taxon>Bacteria</taxon>
        <taxon>Pseudomonadati</taxon>
        <taxon>Pseudomonadota</taxon>
        <taxon>Gammaproteobacteria</taxon>
        <taxon>Alteromonadales</taxon>
        <taxon>Pseudoalteromonadaceae</taxon>
        <taxon>Pseudoalteromonas</taxon>
    </lineage>
</organism>
<sequence length="178" mass="20600">MTSIYQNLDQEIAQQGDDDKRLAYISKYRREFVLCPAFIATKNDLPALNWNSIKFNDPNAVLPEQQGVYAFSININHNHLPNNSYILYVGKAGDVTSQNTIKRRYRDYVREQRVQTRASIHRMLNLWSEDLTYHYAEVPNGISTGEIEKQLTTIFIPPYNTNDFVAEIRDLLRGASIL</sequence>
<evidence type="ECO:0000313" key="2">
    <source>
        <dbReference type="Proteomes" id="UP001371391"/>
    </source>
</evidence>
<protein>
    <recommendedName>
        <fullName evidence="3">GIY-YIG domain-containing protein</fullName>
    </recommendedName>
</protein>
<comment type="caution">
    <text evidence="1">The sequence shown here is derived from an EMBL/GenBank/DDBJ whole genome shotgun (WGS) entry which is preliminary data.</text>
</comment>
<dbReference type="Proteomes" id="UP001371391">
    <property type="component" value="Unassembled WGS sequence"/>
</dbReference>
<evidence type="ECO:0000313" key="1">
    <source>
        <dbReference type="EMBL" id="MEL0655566.1"/>
    </source>
</evidence>
<reference evidence="1 2" key="1">
    <citation type="submission" date="2024-02" db="EMBL/GenBank/DDBJ databases">
        <title>Bacteria isolated from the canopy kelp, Nereocystis luetkeana.</title>
        <authorList>
            <person name="Pfister C.A."/>
            <person name="Younker I.T."/>
            <person name="Light S.H."/>
        </authorList>
    </citation>
    <scope>NUCLEOTIDE SEQUENCE [LARGE SCALE GENOMIC DNA]</scope>
    <source>
        <strain evidence="1 2">TI.1.03</strain>
    </source>
</reference>
<keyword evidence="2" id="KW-1185">Reference proteome</keyword>
<evidence type="ECO:0008006" key="3">
    <source>
        <dbReference type="Google" id="ProtNLM"/>
    </source>
</evidence>